<gene>
    <name evidence="10" type="ORF">EV702DRAFT_192773</name>
</gene>
<dbReference type="EMBL" id="JABBWD010000017">
    <property type="protein sequence ID" value="KAG1778189.1"/>
    <property type="molecule type" value="Genomic_DNA"/>
</dbReference>
<dbReference type="SUPFAM" id="SSF48371">
    <property type="entry name" value="ARM repeat"/>
    <property type="match status" value="1"/>
</dbReference>
<keyword evidence="7" id="KW-0648">Protein biosynthesis</keyword>
<evidence type="ECO:0000256" key="8">
    <source>
        <dbReference type="SAM" id="MobiDB-lite"/>
    </source>
</evidence>
<reference evidence="10" key="1">
    <citation type="journal article" date="2020" name="New Phytol.">
        <title>Comparative genomics reveals dynamic genome evolution in host specialist ectomycorrhizal fungi.</title>
        <authorList>
            <person name="Lofgren L.A."/>
            <person name="Nguyen N.H."/>
            <person name="Vilgalys R."/>
            <person name="Ruytinx J."/>
            <person name="Liao H.L."/>
            <person name="Branco S."/>
            <person name="Kuo A."/>
            <person name="LaButti K."/>
            <person name="Lipzen A."/>
            <person name="Andreopoulos W."/>
            <person name="Pangilinan J."/>
            <person name="Riley R."/>
            <person name="Hundley H."/>
            <person name="Na H."/>
            <person name="Barry K."/>
            <person name="Grigoriev I.V."/>
            <person name="Stajich J.E."/>
            <person name="Kennedy P.G."/>
        </authorList>
    </citation>
    <scope>NUCLEOTIDE SEQUENCE</scope>
    <source>
        <strain evidence="10">DOB743</strain>
    </source>
</reference>
<dbReference type="Pfam" id="PF02854">
    <property type="entry name" value="MIF4G"/>
    <property type="match status" value="1"/>
</dbReference>
<evidence type="ECO:0000313" key="10">
    <source>
        <dbReference type="EMBL" id="KAG1778189.1"/>
    </source>
</evidence>
<feature type="compositionally biased region" description="Basic and acidic residues" evidence="8">
    <location>
        <begin position="263"/>
        <end position="274"/>
    </location>
</feature>
<keyword evidence="6" id="KW-0694">RNA-binding</keyword>
<dbReference type="OrthoDB" id="514777at2759"/>
<comment type="caution">
    <text evidence="10">The sequence shown here is derived from an EMBL/GenBank/DDBJ whole genome shotgun (WGS) entry which is preliminary data.</text>
</comment>
<feature type="region of interest" description="Disordered" evidence="8">
    <location>
        <begin position="252"/>
        <end position="298"/>
    </location>
</feature>
<dbReference type="GO" id="GO:0016281">
    <property type="term" value="C:eukaryotic translation initiation factor 4F complex"/>
    <property type="evidence" value="ECO:0007669"/>
    <property type="project" value="TreeGrafter"/>
</dbReference>
<dbReference type="FunFam" id="1.25.40.180:FF:000020">
    <property type="entry name" value="Eukaryotic translation initiation factor subunit"/>
    <property type="match status" value="1"/>
</dbReference>
<dbReference type="AlphaFoldDB" id="A0A9P6ZWP5"/>
<keyword evidence="11" id="KW-1185">Reference proteome</keyword>
<evidence type="ECO:0000256" key="2">
    <source>
        <dbReference type="ARBA" id="ARBA00005775"/>
    </source>
</evidence>
<evidence type="ECO:0000256" key="3">
    <source>
        <dbReference type="ARBA" id="ARBA00022490"/>
    </source>
</evidence>
<dbReference type="GO" id="GO:0003743">
    <property type="term" value="F:translation initiation factor activity"/>
    <property type="evidence" value="ECO:0007669"/>
    <property type="project" value="UniProtKB-KW"/>
</dbReference>
<dbReference type="PANTHER" id="PTHR23253:SF9">
    <property type="entry name" value="EUKARYOTIC TRANSLATION INITIATION FACTOR 4 GAMMA 2"/>
    <property type="match status" value="1"/>
</dbReference>
<dbReference type="InterPro" id="IPR016024">
    <property type="entry name" value="ARM-type_fold"/>
</dbReference>
<dbReference type="SMART" id="SM00543">
    <property type="entry name" value="MIF4G"/>
    <property type="match status" value="1"/>
</dbReference>
<dbReference type="Gene3D" id="1.25.40.180">
    <property type="match status" value="1"/>
</dbReference>
<evidence type="ECO:0000313" key="11">
    <source>
        <dbReference type="Proteomes" id="UP000714275"/>
    </source>
</evidence>
<evidence type="ECO:0000256" key="6">
    <source>
        <dbReference type="ARBA" id="ARBA00022884"/>
    </source>
</evidence>
<dbReference type="InterPro" id="IPR003890">
    <property type="entry name" value="MIF4G-like_typ-3"/>
</dbReference>
<evidence type="ECO:0000256" key="4">
    <source>
        <dbReference type="ARBA" id="ARBA00022540"/>
    </source>
</evidence>
<dbReference type="Proteomes" id="UP000714275">
    <property type="component" value="Unassembled WGS sequence"/>
</dbReference>
<keyword evidence="3" id="KW-0963">Cytoplasm</keyword>
<name>A0A9P6ZWP5_9AGAM</name>
<evidence type="ECO:0000256" key="7">
    <source>
        <dbReference type="ARBA" id="ARBA00022917"/>
    </source>
</evidence>
<evidence type="ECO:0000256" key="1">
    <source>
        <dbReference type="ARBA" id="ARBA00004496"/>
    </source>
</evidence>
<protein>
    <submittedName>
        <fullName evidence="10">Armadillo-type protein</fullName>
    </submittedName>
</protein>
<feature type="region of interest" description="Disordered" evidence="8">
    <location>
        <begin position="458"/>
        <end position="482"/>
    </location>
</feature>
<feature type="domain" description="MIF4G" evidence="9">
    <location>
        <begin position="1"/>
        <end position="222"/>
    </location>
</feature>
<comment type="subcellular location">
    <subcellularLocation>
        <location evidence="1">Cytoplasm</location>
    </subcellularLocation>
</comment>
<accession>A0A9P6ZWP5</accession>
<proteinExistence type="inferred from homology"/>
<organism evidence="10 11">
    <name type="scientific">Suillus placidus</name>
    <dbReference type="NCBI Taxonomy" id="48579"/>
    <lineage>
        <taxon>Eukaryota</taxon>
        <taxon>Fungi</taxon>
        <taxon>Dikarya</taxon>
        <taxon>Basidiomycota</taxon>
        <taxon>Agaricomycotina</taxon>
        <taxon>Agaricomycetes</taxon>
        <taxon>Agaricomycetidae</taxon>
        <taxon>Boletales</taxon>
        <taxon>Suillineae</taxon>
        <taxon>Suillaceae</taxon>
        <taxon>Suillus</taxon>
    </lineage>
</organism>
<dbReference type="PANTHER" id="PTHR23253">
    <property type="entry name" value="EUKARYOTIC TRANSLATION INITIATION FACTOR 4 GAMMA"/>
    <property type="match status" value="1"/>
</dbReference>
<dbReference type="GO" id="GO:0003729">
    <property type="term" value="F:mRNA binding"/>
    <property type="evidence" value="ECO:0007669"/>
    <property type="project" value="TreeGrafter"/>
</dbReference>
<comment type="similarity">
    <text evidence="2">Belongs to the eukaryotic initiation factor 4G family.</text>
</comment>
<keyword evidence="5" id="KW-0597">Phosphoprotein</keyword>
<dbReference type="GO" id="GO:0010494">
    <property type="term" value="C:cytoplasmic stress granule"/>
    <property type="evidence" value="ECO:0007669"/>
    <property type="project" value="UniProtKB-ARBA"/>
</dbReference>
<keyword evidence="4" id="KW-0396">Initiation factor</keyword>
<evidence type="ECO:0000259" key="9">
    <source>
        <dbReference type="SMART" id="SM00543"/>
    </source>
</evidence>
<feature type="compositionally biased region" description="Basic and acidic residues" evidence="8">
    <location>
        <begin position="464"/>
        <end position="474"/>
    </location>
</feature>
<sequence length="482" mass="54332">MRRMGGRSTQVSQLVFEKAINEAAWSEMYARLCRKMLEQISPDVQDEGIKDAEGKPIAGGLLFRKYLVNRCQEDFERGWFAKEATVAATASDDHTTKAAHKKTGMKVAELCFDESYAAERAQRQGVALVKFIGELFRLQMLTERIMHECVKKFLRDIENPEEEEIEKLCQLLKTVGRLLDTPKARAHMDVYFTRMKEIGESLNVSPRMRFMLQDIIELRDRKWVSRNAAAAPTTIAAVYELTVKERAAESFNRQISMSRNGSRRGDNQNKEHGPDGWAVTGSSSVPRAPPKAGDLSQFSKISKGPAMAMVMGPSDVFAASKRETLSRTYSSSNMFRMLSQNPELTAEASTKPSRSSNWKPSVDLSHDGVPEPAVQHKKLQLLPRSVFNADESMITPLEDERESAPIAMSEADVKKEIDRHVRAFFAVRNLEEADVYVTGLPHELCFRLVDNRQICMSRSGPRGGSEHDQEHDSDGWTPPDMR</sequence>
<evidence type="ECO:0000256" key="5">
    <source>
        <dbReference type="ARBA" id="ARBA00022553"/>
    </source>
</evidence>